<comment type="caution">
    <text evidence="1">The sequence shown here is derived from an EMBL/GenBank/DDBJ whole genome shotgun (WGS) entry which is preliminary data.</text>
</comment>
<protein>
    <submittedName>
        <fullName evidence="1">Uncharacterized protein</fullName>
    </submittedName>
</protein>
<evidence type="ECO:0000313" key="1">
    <source>
        <dbReference type="EMBL" id="KAI9252409.1"/>
    </source>
</evidence>
<reference evidence="1" key="1">
    <citation type="journal article" date="2022" name="IScience">
        <title>Evolution of zygomycete secretomes and the origins of terrestrial fungal ecologies.</title>
        <authorList>
            <person name="Chang Y."/>
            <person name="Wang Y."/>
            <person name="Mondo S."/>
            <person name="Ahrendt S."/>
            <person name="Andreopoulos W."/>
            <person name="Barry K."/>
            <person name="Beard J."/>
            <person name="Benny G.L."/>
            <person name="Blankenship S."/>
            <person name="Bonito G."/>
            <person name="Cuomo C."/>
            <person name="Desiro A."/>
            <person name="Gervers K.A."/>
            <person name="Hundley H."/>
            <person name="Kuo A."/>
            <person name="LaButti K."/>
            <person name="Lang B.F."/>
            <person name="Lipzen A."/>
            <person name="O'Donnell K."/>
            <person name="Pangilinan J."/>
            <person name="Reynolds N."/>
            <person name="Sandor L."/>
            <person name="Smith M.E."/>
            <person name="Tsang A."/>
            <person name="Grigoriev I.V."/>
            <person name="Stajich J.E."/>
            <person name="Spatafora J.W."/>
        </authorList>
    </citation>
    <scope>NUCLEOTIDE SEQUENCE</scope>
    <source>
        <strain evidence="1">RSA 2281</strain>
    </source>
</reference>
<evidence type="ECO:0000313" key="2">
    <source>
        <dbReference type="Proteomes" id="UP001209540"/>
    </source>
</evidence>
<organism evidence="1 2">
    <name type="scientific">Phascolomyces articulosus</name>
    <dbReference type="NCBI Taxonomy" id="60185"/>
    <lineage>
        <taxon>Eukaryota</taxon>
        <taxon>Fungi</taxon>
        <taxon>Fungi incertae sedis</taxon>
        <taxon>Mucoromycota</taxon>
        <taxon>Mucoromycotina</taxon>
        <taxon>Mucoromycetes</taxon>
        <taxon>Mucorales</taxon>
        <taxon>Lichtheimiaceae</taxon>
        <taxon>Phascolomyces</taxon>
    </lineage>
</organism>
<gene>
    <name evidence="1" type="ORF">BDA99DRAFT_180954</name>
</gene>
<keyword evidence="2" id="KW-1185">Reference proteome</keyword>
<proteinExistence type="predicted"/>
<name>A0AAD5JSN2_9FUNG</name>
<dbReference type="AlphaFoldDB" id="A0AAD5JSN2"/>
<dbReference type="Proteomes" id="UP001209540">
    <property type="component" value="Unassembled WGS sequence"/>
</dbReference>
<sequence>MAIVQTYSSNQLALNLVVVKQERRIIVMKETKEKFESNLKDQKTMEDMLQLLLASFSHAKGLVIVGYAISELKIFALLLDHPSPYVCRPTRATSMYFPDNVEQFSVFMGSIINFILQTKQVVHNTLKAKKKKKPKTIQTTTVMNSSLGIHPHPTCATSPNVIAQVQHCILTIGFC</sequence>
<dbReference type="EMBL" id="JAIXMP010000028">
    <property type="protein sequence ID" value="KAI9252409.1"/>
    <property type="molecule type" value="Genomic_DNA"/>
</dbReference>
<accession>A0AAD5JSN2</accession>
<reference evidence="1" key="2">
    <citation type="submission" date="2023-02" db="EMBL/GenBank/DDBJ databases">
        <authorList>
            <consortium name="DOE Joint Genome Institute"/>
            <person name="Mondo S.J."/>
            <person name="Chang Y."/>
            <person name="Wang Y."/>
            <person name="Ahrendt S."/>
            <person name="Andreopoulos W."/>
            <person name="Barry K."/>
            <person name="Beard J."/>
            <person name="Benny G.L."/>
            <person name="Blankenship S."/>
            <person name="Bonito G."/>
            <person name="Cuomo C."/>
            <person name="Desiro A."/>
            <person name="Gervers K.A."/>
            <person name="Hundley H."/>
            <person name="Kuo A."/>
            <person name="LaButti K."/>
            <person name="Lang B.F."/>
            <person name="Lipzen A."/>
            <person name="O'Donnell K."/>
            <person name="Pangilinan J."/>
            <person name="Reynolds N."/>
            <person name="Sandor L."/>
            <person name="Smith M.W."/>
            <person name="Tsang A."/>
            <person name="Grigoriev I.V."/>
            <person name="Stajich J.E."/>
            <person name="Spatafora J.W."/>
        </authorList>
    </citation>
    <scope>NUCLEOTIDE SEQUENCE</scope>
    <source>
        <strain evidence="1">RSA 2281</strain>
    </source>
</reference>